<evidence type="ECO:0000256" key="1">
    <source>
        <dbReference type="SAM" id="MobiDB-lite"/>
    </source>
</evidence>
<dbReference type="EMBL" id="RWJN01000045">
    <property type="protein sequence ID" value="TCD69288.1"/>
    <property type="molecule type" value="Genomic_DNA"/>
</dbReference>
<reference evidence="2 3" key="1">
    <citation type="submission" date="2018-11" db="EMBL/GenBank/DDBJ databases">
        <title>Genome assembly of Steccherinum ochraceum LE-BIN_3174, the white-rot fungus of the Steccherinaceae family (The Residual Polyporoid clade, Polyporales, Basidiomycota).</title>
        <authorList>
            <person name="Fedorova T.V."/>
            <person name="Glazunova O.A."/>
            <person name="Landesman E.O."/>
            <person name="Moiseenko K.V."/>
            <person name="Psurtseva N.V."/>
            <person name="Savinova O.S."/>
            <person name="Shakhova N.V."/>
            <person name="Tyazhelova T.V."/>
            <person name="Vasina D.V."/>
        </authorList>
    </citation>
    <scope>NUCLEOTIDE SEQUENCE [LARGE SCALE GENOMIC DNA]</scope>
    <source>
        <strain evidence="2 3">LE-BIN_3174</strain>
    </source>
</reference>
<dbReference type="Proteomes" id="UP000292702">
    <property type="component" value="Unassembled WGS sequence"/>
</dbReference>
<protein>
    <submittedName>
        <fullName evidence="2">Uncharacterized protein</fullName>
    </submittedName>
</protein>
<comment type="caution">
    <text evidence="2">The sequence shown here is derived from an EMBL/GenBank/DDBJ whole genome shotgun (WGS) entry which is preliminary data.</text>
</comment>
<dbReference type="OrthoDB" id="2752889at2759"/>
<feature type="compositionally biased region" description="Low complexity" evidence="1">
    <location>
        <begin position="9"/>
        <end position="22"/>
    </location>
</feature>
<keyword evidence="3" id="KW-1185">Reference proteome</keyword>
<gene>
    <name evidence="2" type="ORF">EIP91_008223</name>
</gene>
<proteinExistence type="predicted"/>
<accession>A0A4R0RYF5</accession>
<sequence length="431" mass="46220">MSAPSLAHSSSITPSRRTSITTPSPPFTMISCSATTPNLSRSSTCTQTSLSSSYSSSLITPASALGPSFVRIQDDFESTTGKSRRYGLDLGTRMDLEAMEEEGEAGKGSPRVMMSTSLASAVRKAKTFAKRTVNANVRRVISKTKPRSSTIAADTSEADLAQVQHILEDPHSVITEEQRTPAVAPSNSFPSLSSLREVTHSTIGFVPISLQNKASISSLSLVAVHGSPNPYGYDSEEEQQPPLSAADPTPISTYGARVALFVPWCILVGGLILFHPAALPRLVASPGTSTRRPSHALTPVLPAPGPRRFAYWAECAFHHVAIFLGCVISALWVTSGIRPTTSTCIFGALLARWMFVWKSGFGLKDVVGGKRRLFLGENDAESVWLVFTEEHLSGGNGVEIYVGDACMPKEHLAPLSQVELKEVEDETGDDE</sequence>
<evidence type="ECO:0000313" key="3">
    <source>
        <dbReference type="Proteomes" id="UP000292702"/>
    </source>
</evidence>
<dbReference type="AlphaFoldDB" id="A0A4R0RYF5"/>
<feature type="region of interest" description="Disordered" evidence="1">
    <location>
        <begin position="1"/>
        <end position="27"/>
    </location>
</feature>
<organism evidence="2 3">
    <name type="scientific">Steccherinum ochraceum</name>
    <dbReference type="NCBI Taxonomy" id="92696"/>
    <lineage>
        <taxon>Eukaryota</taxon>
        <taxon>Fungi</taxon>
        <taxon>Dikarya</taxon>
        <taxon>Basidiomycota</taxon>
        <taxon>Agaricomycotina</taxon>
        <taxon>Agaricomycetes</taxon>
        <taxon>Polyporales</taxon>
        <taxon>Steccherinaceae</taxon>
        <taxon>Steccherinum</taxon>
    </lineage>
</organism>
<evidence type="ECO:0000313" key="2">
    <source>
        <dbReference type="EMBL" id="TCD69288.1"/>
    </source>
</evidence>
<name>A0A4R0RYF5_9APHY</name>